<evidence type="ECO:0000256" key="5">
    <source>
        <dbReference type="ARBA" id="ARBA00022692"/>
    </source>
</evidence>
<keyword evidence="9" id="KW-0472">Membrane</keyword>
<dbReference type="EMBL" id="HBIX01000005">
    <property type="protein sequence ID" value="CAE0707282.1"/>
    <property type="molecule type" value="Transcribed_RNA"/>
</dbReference>
<dbReference type="GO" id="GO:0016758">
    <property type="term" value="F:hexosyltransferase activity"/>
    <property type="evidence" value="ECO:0007669"/>
    <property type="project" value="InterPro"/>
</dbReference>
<sequence length="234" mass="26952">MADAARHNATATILFVVAHPNCEEFEIDFGWDDWESTMTPAANDSTCEEDAHNFMRLEQKRWQDLIEIPMKDAYKKLPEKMAQAYHWVLNNIPNTKWVGKADDDAYVRVKNLERYLHKHNPEIPMVIGEIVHESIVQQDGKWAEPDYQYEFYPDWPRGSSGYVLSRPAVQCIVENSELLHRYQGEDTNVGIWLDEAQQNGHLKDIAYVGSSFGYEGFSLCKNSSFLIIGHNLSP</sequence>
<dbReference type="Gene3D" id="3.90.550.50">
    <property type="match status" value="1"/>
</dbReference>
<keyword evidence="6" id="KW-0735">Signal-anchor</keyword>
<evidence type="ECO:0000256" key="8">
    <source>
        <dbReference type="ARBA" id="ARBA00023034"/>
    </source>
</evidence>
<comment type="subcellular location">
    <subcellularLocation>
        <location evidence="1 10">Golgi apparatus membrane</location>
        <topology evidence="1 10">Single-pass type II membrane protein</topology>
    </subcellularLocation>
</comment>
<dbReference type="PANTHER" id="PTHR11214:SF3">
    <property type="entry name" value="BETA-1,3-GALACTOSYLTRANSFERASE 6"/>
    <property type="match status" value="1"/>
</dbReference>
<dbReference type="EC" id="2.4.1.-" evidence="10"/>
<dbReference type="AlphaFoldDB" id="A0A7S4A8N3"/>
<evidence type="ECO:0000256" key="9">
    <source>
        <dbReference type="ARBA" id="ARBA00023136"/>
    </source>
</evidence>
<evidence type="ECO:0000256" key="4">
    <source>
        <dbReference type="ARBA" id="ARBA00022679"/>
    </source>
</evidence>
<evidence type="ECO:0000256" key="10">
    <source>
        <dbReference type="RuleBase" id="RU363063"/>
    </source>
</evidence>
<evidence type="ECO:0000256" key="7">
    <source>
        <dbReference type="ARBA" id="ARBA00022989"/>
    </source>
</evidence>
<comment type="similarity">
    <text evidence="2 10">Belongs to the glycosyltransferase 31 family.</text>
</comment>
<dbReference type="GO" id="GO:0000139">
    <property type="term" value="C:Golgi membrane"/>
    <property type="evidence" value="ECO:0007669"/>
    <property type="project" value="UniProtKB-SubCell"/>
</dbReference>
<keyword evidence="4" id="KW-0808">Transferase</keyword>
<proteinExistence type="inferred from homology"/>
<accession>A0A7S4A8N3</accession>
<keyword evidence="7" id="KW-1133">Transmembrane helix</keyword>
<organism evidence="11">
    <name type="scientific">Pseudo-nitzschia australis</name>
    <dbReference type="NCBI Taxonomy" id="44445"/>
    <lineage>
        <taxon>Eukaryota</taxon>
        <taxon>Sar</taxon>
        <taxon>Stramenopiles</taxon>
        <taxon>Ochrophyta</taxon>
        <taxon>Bacillariophyta</taxon>
        <taxon>Bacillariophyceae</taxon>
        <taxon>Bacillariophycidae</taxon>
        <taxon>Bacillariales</taxon>
        <taxon>Bacillariaceae</taxon>
        <taxon>Pseudo-nitzschia</taxon>
    </lineage>
</organism>
<name>A0A7S4A8N3_9STRA</name>
<evidence type="ECO:0000256" key="3">
    <source>
        <dbReference type="ARBA" id="ARBA00022676"/>
    </source>
</evidence>
<keyword evidence="5" id="KW-0812">Transmembrane</keyword>
<dbReference type="Pfam" id="PF01762">
    <property type="entry name" value="Galactosyl_T"/>
    <property type="match status" value="1"/>
</dbReference>
<evidence type="ECO:0000313" key="11">
    <source>
        <dbReference type="EMBL" id="CAE0707282.1"/>
    </source>
</evidence>
<evidence type="ECO:0000256" key="6">
    <source>
        <dbReference type="ARBA" id="ARBA00022968"/>
    </source>
</evidence>
<gene>
    <name evidence="11" type="ORF">PAUS00366_LOCUS2</name>
</gene>
<dbReference type="PANTHER" id="PTHR11214">
    <property type="entry name" value="BETA-1,3-N-ACETYLGLUCOSAMINYLTRANSFERASE"/>
    <property type="match status" value="1"/>
</dbReference>
<evidence type="ECO:0000256" key="2">
    <source>
        <dbReference type="ARBA" id="ARBA00008661"/>
    </source>
</evidence>
<reference evidence="11" key="1">
    <citation type="submission" date="2021-01" db="EMBL/GenBank/DDBJ databases">
        <authorList>
            <person name="Corre E."/>
            <person name="Pelletier E."/>
            <person name="Niang G."/>
            <person name="Scheremetjew M."/>
            <person name="Finn R."/>
            <person name="Kale V."/>
            <person name="Holt S."/>
            <person name="Cochrane G."/>
            <person name="Meng A."/>
            <person name="Brown T."/>
            <person name="Cohen L."/>
        </authorList>
    </citation>
    <scope>NUCLEOTIDE SEQUENCE</scope>
    <source>
        <strain evidence="11">10249 10 AB</strain>
    </source>
</reference>
<keyword evidence="8 10" id="KW-0333">Golgi apparatus</keyword>
<keyword evidence="3 10" id="KW-0328">Glycosyltransferase</keyword>
<evidence type="ECO:0000256" key="1">
    <source>
        <dbReference type="ARBA" id="ARBA00004323"/>
    </source>
</evidence>
<protein>
    <recommendedName>
        <fullName evidence="10">Hexosyltransferase</fullName>
        <ecNumber evidence="10">2.4.1.-</ecNumber>
    </recommendedName>
</protein>
<dbReference type="InterPro" id="IPR002659">
    <property type="entry name" value="Glyco_trans_31"/>
</dbReference>